<dbReference type="OrthoDB" id="9814110at2"/>
<dbReference type="CDD" id="cd04181">
    <property type="entry name" value="NTP_transferase"/>
    <property type="match status" value="1"/>
</dbReference>
<dbReference type="Pfam" id="PF00483">
    <property type="entry name" value="NTP_transferase"/>
    <property type="match status" value="1"/>
</dbReference>
<sequence length="238" mass="25878">MRALLLAAGIGSRLRPVTDTIPKCLVPIHGRALLDYWFDLLTPAGVGPVLINTHYLPDAVRGHVAEAPYRDAVTLVHEDELLGTGGTIHANAGFFGREPFLVAHADNLTRFDLQAFEAVHKARPPGFAITMLAFETDDPRSCGILEFEEEAAPGRAGIVKAFHEKVENPPGNLANAAVYILEPEVLDFLAGLGKPVIDLSTEVIPHFVGRIQAVSLATYHRDIGNVESLRRAHEEFVP</sequence>
<proteinExistence type="predicted"/>
<gene>
    <name evidence="2" type="ORF">AE618_17100</name>
</gene>
<evidence type="ECO:0000313" key="3">
    <source>
        <dbReference type="Proteomes" id="UP000037822"/>
    </source>
</evidence>
<dbReference type="AlphaFoldDB" id="A0A0N0MAG0"/>
<keyword evidence="3" id="KW-1185">Reference proteome</keyword>
<accession>A0A0N0MAG0</accession>
<dbReference type="RefSeq" id="WP_054210260.1">
    <property type="nucleotide sequence ID" value="NZ_LGSZ01000048.1"/>
</dbReference>
<name>A0A0N0MAG0_9HYPH</name>
<comment type="caution">
    <text evidence="2">The sequence shown here is derived from an EMBL/GenBank/DDBJ whole genome shotgun (WGS) entry which is preliminary data.</text>
</comment>
<feature type="domain" description="Nucleotidyl transferase" evidence="1">
    <location>
        <begin position="3"/>
        <end position="235"/>
    </location>
</feature>
<keyword evidence="2" id="KW-0808">Transferase</keyword>
<dbReference type="GO" id="GO:0016779">
    <property type="term" value="F:nucleotidyltransferase activity"/>
    <property type="evidence" value="ECO:0007669"/>
    <property type="project" value="UniProtKB-KW"/>
</dbReference>
<evidence type="ECO:0000313" key="2">
    <source>
        <dbReference type="EMBL" id="KPH79594.1"/>
    </source>
</evidence>
<organism evidence="2 3">
    <name type="scientific">Bosea vaviloviae</name>
    <dbReference type="NCBI Taxonomy" id="1526658"/>
    <lineage>
        <taxon>Bacteria</taxon>
        <taxon>Pseudomonadati</taxon>
        <taxon>Pseudomonadota</taxon>
        <taxon>Alphaproteobacteria</taxon>
        <taxon>Hyphomicrobiales</taxon>
        <taxon>Boseaceae</taxon>
        <taxon>Bosea</taxon>
    </lineage>
</organism>
<reference evidence="2 3" key="1">
    <citation type="submission" date="2015-07" db="EMBL/GenBank/DDBJ databases">
        <title>Whole genome sequencing of Bosea vaviloviae isolated from cave pool.</title>
        <authorList>
            <person name="Tan N.E.H."/>
            <person name="Lee Y.P."/>
            <person name="Gan H.M."/>
            <person name="Barton H."/>
            <person name="Savka M.A."/>
        </authorList>
    </citation>
    <scope>NUCLEOTIDE SEQUENCE [LARGE SCALE GENOMIC DNA]</scope>
    <source>
        <strain evidence="2 3">SD260</strain>
    </source>
</reference>
<dbReference type="Gene3D" id="3.90.550.10">
    <property type="entry name" value="Spore Coat Polysaccharide Biosynthesis Protein SpsA, Chain A"/>
    <property type="match status" value="1"/>
</dbReference>
<protein>
    <submittedName>
        <fullName evidence="2">Mannose-1-phosphate guanylyltransferase</fullName>
    </submittedName>
</protein>
<dbReference type="EMBL" id="LGSZ01000048">
    <property type="protein sequence ID" value="KPH79594.1"/>
    <property type="molecule type" value="Genomic_DNA"/>
</dbReference>
<dbReference type="InterPro" id="IPR005835">
    <property type="entry name" value="NTP_transferase_dom"/>
</dbReference>
<keyword evidence="2" id="KW-0548">Nucleotidyltransferase</keyword>
<dbReference type="PATRIC" id="fig|1526658.3.peg.169"/>
<dbReference type="PANTHER" id="PTHR22572">
    <property type="entry name" value="SUGAR-1-PHOSPHATE GUANYL TRANSFERASE"/>
    <property type="match status" value="1"/>
</dbReference>
<dbReference type="Proteomes" id="UP000037822">
    <property type="component" value="Unassembled WGS sequence"/>
</dbReference>
<dbReference type="InterPro" id="IPR029044">
    <property type="entry name" value="Nucleotide-diphossugar_trans"/>
</dbReference>
<evidence type="ECO:0000259" key="1">
    <source>
        <dbReference type="Pfam" id="PF00483"/>
    </source>
</evidence>
<dbReference type="InterPro" id="IPR050486">
    <property type="entry name" value="Mannose-1P_guanyltransferase"/>
</dbReference>
<dbReference type="SUPFAM" id="SSF53448">
    <property type="entry name" value="Nucleotide-diphospho-sugar transferases"/>
    <property type="match status" value="1"/>
</dbReference>